<feature type="region of interest" description="Disordered" evidence="3">
    <location>
        <begin position="337"/>
        <end position="360"/>
    </location>
</feature>
<dbReference type="STRING" id="869754.A0A1A0HKH2"/>
<evidence type="ECO:0000259" key="4">
    <source>
        <dbReference type="PROSITE" id="PS50048"/>
    </source>
</evidence>
<comment type="caution">
    <text evidence="5">The sequence shown here is derived from an EMBL/GenBank/DDBJ whole genome shotgun (WGS) entry which is preliminary data.</text>
</comment>
<dbReference type="CDD" id="cd00067">
    <property type="entry name" value="GAL4"/>
    <property type="match status" value="1"/>
</dbReference>
<accession>A0A1A0HKH2</accession>
<dbReference type="PANTHER" id="PTHR37534:SF49">
    <property type="entry name" value="LYSINE BIOSYNTHESIS REGULATORY PROTEIN LYS14"/>
    <property type="match status" value="1"/>
</dbReference>
<dbReference type="SUPFAM" id="SSF57701">
    <property type="entry name" value="Zn2/Cys6 DNA-binding domain"/>
    <property type="match status" value="1"/>
</dbReference>
<reference evidence="5 6" key="1">
    <citation type="submission" date="2016-05" db="EMBL/GenBank/DDBJ databases">
        <title>Comparative genomics of biotechnologically important yeasts.</title>
        <authorList>
            <consortium name="DOE Joint Genome Institute"/>
            <person name="Riley R."/>
            <person name="Haridas S."/>
            <person name="Wolfe K.H."/>
            <person name="Lopes M.R."/>
            <person name="Hittinger C.T."/>
            <person name="Goker M."/>
            <person name="Salamov A."/>
            <person name="Wisecaver J."/>
            <person name="Long T.M."/>
            <person name="Aerts A.L."/>
            <person name="Barry K."/>
            <person name="Choi C."/>
            <person name="Clum A."/>
            <person name="Coughlan A.Y."/>
            <person name="Deshpande S."/>
            <person name="Douglass A.P."/>
            <person name="Hanson S.J."/>
            <person name="Klenk H.-P."/>
            <person name="LaButti K."/>
            <person name="Lapidus A."/>
            <person name="Lindquist E."/>
            <person name="Lipzen A."/>
            <person name="Meier-kolthoff J.P."/>
            <person name="Ohm R.A."/>
            <person name="Otillar R.P."/>
            <person name="Pangilinan J."/>
            <person name="Peng Y."/>
            <person name="Rokas A."/>
            <person name="Rosa C.A."/>
            <person name="Scheuner C."/>
            <person name="Sibirny A.A."/>
            <person name="Slot J.C."/>
            <person name="Stielow J.B."/>
            <person name="Sun H."/>
            <person name="Kurtzman C.P."/>
            <person name="Blackwell M."/>
            <person name="Grigoriev I.V."/>
            <person name="Jeffries T.W."/>
        </authorList>
    </citation>
    <scope>NUCLEOTIDE SEQUENCE [LARGE SCALE GENOMIC DNA]</scope>
    <source>
        <strain evidence="5 6">NRRL YB-4993</strain>
    </source>
</reference>
<evidence type="ECO:0000256" key="1">
    <source>
        <dbReference type="ARBA" id="ARBA00004123"/>
    </source>
</evidence>
<name>A0A1A0HKH2_9ASCO</name>
<dbReference type="InterPro" id="IPR001138">
    <property type="entry name" value="Zn2Cys6_DnaBD"/>
</dbReference>
<gene>
    <name evidence="5" type="ORF">METBIDRAFT_30769</name>
</gene>
<keyword evidence="6" id="KW-1185">Reference proteome</keyword>
<feature type="compositionally biased region" description="Polar residues" evidence="3">
    <location>
        <begin position="346"/>
        <end position="355"/>
    </location>
</feature>
<keyword evidence="2" id="KW-0539">Nucleus</keyword>
<feature type="compositionally biased region" description="Low complexity" evidence="3">
    <location>
        <begin position="184"/>
        <end position="201"/>
    </location>
</feature>
<evidence type="ECO:0000256" key="2">
    <source>
        <dbReference type="ARBA" id="ARBA00023242"/>
    </source>
</evidence>
<dbReference type="Pfam" id="PF11951">
    <property type="entry name" value="Fungal_trans_2"/>
    <property type="match status" value="1"/>
</dbReference>
<proteinExistence type="predicted"/>
<dbReference type="Gene3D" id="4.10.240.10">
    <property type="entry name" value="Zn(2)-C6 fungal-type DNA-binding domain"/>
    <property type="match status" value="1"/>
</dbReference>
<dbReference type="GO" id="GO:0000981">
    <property type="term" value="F:DNA-binding transcription factor activity, RNA polymerase II-specific"/>
    <property type="evidence" value="ECO:0007669"/>
    <property type="project" value="InterPro"/>
</dbReference>
<evidence type="ECO:0000313" key="6">
    <source>
        <dbReference type="Proteomes" id="UP000092555"/>
    </source>
</evidence>
<feature type="region of interest" description="Disordered" evidence="3">
    <location>
        <begin position="180"/>
        <end position="215"/>
    </location>
</feature>
<dbReference type="Proteomes" id="UP000092555">
    <property type="component" value="Unassembled WGS sequence"/>
</dbReference>
<sequence length="862" mass="96877">MLENHVSGGRGKQNLTVARLISFFHIRLPLVPKNKSEDTRKRTPESCSPYFLRKKVGNPGKKHKFRIIFSAHAYFLNDNVGRKYFLSLLPPPLPYAINVSMSNSDSGNRRSEYLKNGCRECKRRKIKCDEFINPPPEAYLKINHQGRELCWHCTRLRKTCEYPMKGERVARLSKRALLEKSKENSSLSAEEWKPSPEISSSKPKKPKKPVHLDANLSMAPPQHSEILSSASPNHVNHVVHHRSYSVHDTGPRIHATPHDKGVHLRFTPGLNPGVNSGLNPGPYPGLNPGLNPGFSPRLNSVFNPRFNPGFNPSFIPGIIDGLPASDSSWPRIIPGNRPSGPDRANMISNTLSPNTSSARSRSYDSADLTLIATDLNNLVSDMIVEVNSDLKTSSDATLKAPQMQKVNPEPEGLHNKKAKPSNHIPRNIGIGMFHVTQKERIYLQEFYLGFASVILPFNAYDPVQQSYYNPMRDILFYSAFNESFMLAAILAQGARSVFMQSESPDDEFAYYMYLLQCLELLGPALGGHMSKAQVALLPDIEAVLLTVLLLTSSNAANLKQNWRPHLRGAKDILLKHTTSRKGPSNSKLLLLCKYWFVSFEILAGLGLKFGGTVEVEDELDLLLGCLDRNEIQVLRNLGMLCPSGFYLIGGYHIDLIPAWKDLIKLLNRKRRNINYKLDETLEYLRLLAIFERLNGIEFVNRKALLKNSDFLGGFVPAGLLLDLISTSQDHIIISWMDISHQLYCIAATITILTEFIELRYDSPQIQSLVSRLMSLLEFLSEFKETPPTIKCAVMMIQWPVVVAGINLVRNKDKNLVFKFFDLAMKAGAGSAGYSISRIKKIWKSREEGFTGSIDDEIDIVPY</sequence>
<organism evidence="5 6">
    <name type="scientific">Metschnikowia bicuspidata var. bicuspidata NRRL YB-4993</name>
    <dbReference type="NCBI Taxonomy" id="869754"/>
    <lineage>
        <taxon>Eukaryota</taxon>
        <taxon>Fungi</taxon>
        <taxon>Dikarya</taxon>
        <taxon>Ascomycota</taxon>
        <taxon>Saccharomycotina</taxon>
        <taxon>Pichiomycetes</taxon>
        <taxon>Metschnikowiaceae</taxon>
        <taxon>Metschnikowia</taxon>
    </lineage>
</organism>
<dbReference type="PANTHER" id="PTHR37534">
    <property type="entry name" value="TRANSCRIPTIONAL ACTIVATOR PROTEIN UGA3"/>
    <property type="match status" value="1"/>
</dbReference>
<feature type="domain" description="Zn(2)-C6 fungal-type" evidence="4">
    <location>
        <begin position="117"/>
        <end position="162"/>
    </location>
</feature>
<comment type="subcellular location">
    <subcellularLocation>
        <location evidence="1">Nucleus</location>
    </subcellularLocation>
</comment>
<dbReference type="EMBL" id="LXTC01000001">
    <property type="protein sequence ID" value="OBA24525.1"/>
    <property type="molecule type" value="Genomic_DNA"/>
</dbReference>
<dbReference type="GeneID" id="30028677"/>
<dbReference type="InterPro" id="IPR021858">
    <property type="entry name" value="Fun_TF"/>
</dbReference>
<dbReference type="RefSeq" id="XP_018715006.1">
    <property type="nucleotide sequence ID" value="XM_018855701.1"/>
</dbReference>
<dbReference type="GO" id="GO:0045944">
    <property type="term" value="P:positive regulation of transcription by RNA polymerase II"/>
    <property type="evidence" value="ECO:0007669"/>
    <property type="project" value="TreeGrafter"/>
</dbReference>
<dbReference type="GO" id="GO:0005634">
    <property type="term" value="C:nucleus"/>
    <property type="evidence" value="ECO:0007669"/>
    <property type="project" value="UniProtKB-SubCell"/>
</dbReference>
<dbReference type="PROSITE" id="PS50048">
    <property type="entry name" value="ZN2_CY6_FUNGAL_2"/>
    <property type="match status" value="1"/>
</dbReference>
<dbReference type="InterPro" id="IPR036864">
    <property type="entry name" value="Zn2-C6_fun-type_DNA-bd_sf"/>
</dbReference>
<dbReference type="OrthoDB" id="424974at2759"/>
<dbReference type="GO" id="GO:0000976">
    <property type="term" value="F:transcription cis-regulatory region binding"/>
    <property type="evidence" value="ECO:0007669"/>
    <property type="project" value="TreeGrafter"/>
</dbReference>
<dbReference type="GO" id="GO:0008270">
    <property type="term" value="F:zinc ion binding"/>
    <property type="evidence" value="ECO:0007669"/>
    <property type="project" value="InterPro"/>
</dbReference>
<evidence type="ECO:0000256" key="3">
    <source>
        <dbReference type="SAM" id="MobiDB-lite"/>
    </source>
</evidence>
<protein>
    <recommendedName>
        <fullName evidence="4">Zn(2)-C6 fungal-type domain-containing protein</fullName>
    </recommendedName>
</protein>
<dbReference type="AlphaFoldDB" id="A0A1A0HKH2"/>
<evidence type="ECO:0000313" key="5">
    <source>
        <dbReference type="EMBL" id="OBA24525.1"/>
    </source>
</evidence>